<reference evidence="7" key="1">
    <citation type="journal article" date="2023" name="G3 (Bethesda)">
        <title>A reference genome for the long-term kleptoplast-retaining sea slug Elysia crispata morphotype clarki.</title>
        <authorList>
            <person name="Eastman K.E."/>
            <person name="Pendleton A.L."/>
            <person name="Shaikh M.A."/>
            <person name="Suttiyut T."/>
            <person name="Ogas R."/>
            <person name="Tomko P."/>
            <person name="Gavelis G."/>
            <person name="Widhalm J.R."/>
            <person name="Wisecaver J.H."/>
        </authorList>
    </citation>
    <scope>NUCLEOTIDE SEQUENCE</scope>
    <source>
        <strain evidence="7">ECLA1</strain>
    </source>
</reference>
<feature type="domain" description="Lactate/malate dehydrogenase N-terminal" evidence="5">
    <location>
        <begin position="177"/>
        <end position="274"/>
    </location>
</feature>
<evidence type="ECO:0000256" key="3">
    <source>
        <dbReference type="ARBA" id="ARBA00023002"/>
    </source>
</evidence>
<dbReference type="PANTHER" id="PTHR23382">
    <property type="entry name" value="MALATE DEHYDROGENASE"/>
    <property type="match status" value="1"/>
</dbReference>
<gene>
    <name evidence="7" type="ORF">RRG08_020182</name>
</gene>
<sequence>MAKFVVAGRSDCPYFARAELLGDRLAKNLSKFKLHKIMIQPDQWDEWLKKTCEEKGWTFSKSPIVWRELIDRGGKGVLIGGANEFQEYVKAYYDLESDMNSYDMRTVSEENKRTKIELDQEEQEFKALSQPVHLCITNAAHPACYHMVSTLSSGRVLGPQTELTIRFLVSKEEQLTQVQGVAMEAEDLAHGLLRGVKVYTDPEEAFEDCSYIIMMDEFLQEEPELKVDWLKRNHNFFSDYAAAINSKALSSCKVMLAGNGPLNFNAMMVQMGAPKLARQNIVVVSSVVENHAKAVIGERLSVNPAGVVNLLVWGNINSKHFFDVNQCRIHGYDGAVWGPYWHSVDAREMVHDNKWLVRDFPGLVGARKQKVSAAMGRGTGLSTANAITTTLQHWCQGSPPGQIFSLGVYSERWYKIPEGLFFSVPVSMDPKGFWHVVQDIEIPTEMAENLLAAVHDLKNQLAIFKGEISETDKGEKATGPSKEDEVVVKESEATIEENTEVKEEKIAKDPEGLAEEDKLAVGAAGEELRESQSPTEGAATSAESVPGDLPTPGDVNQALDLQAEDWLLDLQAEDWLLDLQAEDWLLDLQAEDWPLDLQAEDWLLDLQAEDWLLDLQAEDWPLHLQAEDWPLDLQAEDWLLDLQAEDWPLDLQAEDWPLDLQAEDWLLDLQAEDWLLDLQAEDWLLDLQAEDWLLDLQAEDWLLDLQAEDLQAEDWLLDLQAEDLQAEDWLLDLQAEDLQAEDLQAEDWLLDLQAEDLQAEDWLLDLQAEDLQAEDWLLAWATGCNEEKLKKKKSVNAHAHTRTHTHMEEKCTANI</sequence>
<evidence type="ECO:0000313" key="7">
    <source>
        <dbReference type="EMBL" id="KAK3753017.1"/>
    </source>
</evidence>
<dbReference type="FunFam" id="3.40.50.720:FF:000144">
    <property type="entry name" value="Malate dehydrogenase [NADP]"/>
    <property type="match status" value="1"/>
</dbReference>
<dbReference type="InterPro" id="IPR015955">
    <property type="entry name" value="Lactate_DH/Glyco_Ohase_4_C"/>
</dbReference>
<protein>
    <recommendedName>
        <fullName evidence="2">Malate dehydrogenase, cytoplasmic</fullName>
    </recommendedName>
</protein>
<dbReference type="Gene3D" id="3.40.50.720">
    <property type="entry name" value="NAD(P)-binding Rossmann-like Domain"/>
    <property type="match status" value="1"/>
</dbReference>
<keyword evidence="8" id="KW-1185">Reference proteome</keyword>
<feature type="domain" description="Lactate/malate dehydrogenase C-terminal" evidence="6">
    <location>
        <begin position="291"/>
        <end position="461"/>
    </location>
</feature>
<dbReference type="InterPro" id="IPR036291">
    <property type="entry name" value="NAD(P)-bd_dom_sf"/>
</dbReference>
<evidence type="ECO:0000256" key="4">
    <source>
        <dbReference type="SAM" id="MobiDB-lite"/>
    </source>
</evidence>
<feature type="compositionally biased region" description="Basic and acidic residues" evidence="4">
    <location>
        <begin position="499"/>
        <end position="519"/>
    </location>
</feature>
<feature type="region of interest" description="Disordered" evidence="4">
    <location>
        <begin position="471"/>
        <end position="556"/>
    </location>
</feature>
<dbReference type="Pfam" id="PF00056">
    <property type="entry name" value="Ldh_1_N"/>
    <property type="match status" value="1"/>
</dbReference>
<evidence type="ECO:0000256" key="2">
    <source>
        <dbReference type="ARBA" id="ARBA00019899"/>
    </source>
</evidence>
<feature type="compositionally biased region" description="Basic and acidic residues" evidence="4">
    <location>
        <begin position="471"/>
        <end position="492"/>
    </location>
</feature>
<evidence type="ECO:0000259" key="6">
    <source>
        <dbReference type="Pfam" id="PF02866"/>
    </source>
</evidence>
<keyword evidence="3" id="KW-0560">Oxidoreductase</keyword>
<dbReference type="SUPFAM" id="SSF51735">
    <property type="entry name" value="NAD(P)-binding Rossmann-fold domains"/>
    <property type="match status" value="1"/>
</dbReference>
<dbReference type="SUPFAM" id="SSF56327">
    <property type="entry name" value="LDH C-terminal domain-like"/>
    <property type="match status" value="1"/>
</dbReference>
<dbReference type="Proteomes" id="UP001283361">
    <property type="component" value="Unassembled WGS sequence"/>
</dbReference>
<dbReference type="Gene3D" id="3.90.110.10">
    <property type="entry name" value="Lactate dehydrogenase/glycoside hydrolase, family 4, C-terminal"/>
    <property type="match status" value="1"/>
</dbReference>
<evidence type="ECO:0000256" key="1">
    <source>
        <dbReference type="ARBA" id="ARBA00009613"/>
    </source>
</evidence>
<accession>A0AAE0YPG2</accession>
<dbReference type="InterPro" id="IPR010945">
    <property type="entry name" value="Malate_DH_type2"/>
</dbReference>
<dbReference type="EMBL" id="JAWDGP010005727">
    <property type="protein sequence ID" value="KAK3753017.1"/>
    <property type="molecule type" value="Genomic_DNA"/>
</dbReference>
<dbReference type="GO" id="GO:0016616">
    <property type="term" value="F:oxidoreductase activity, acting on the CH-OH group of donors, NAD or NADP as acceptor"/>
    <property type="evidence" value="ECO:0007669"/>
    <property type="project" value="InterPro"/>
</dbReference>
<proteinExistence type="inferred from homology"/>
<dbReference type="InterPro" id="IPR022383">
    <property type="entry name" value="Lactate/malate_DH_C"/>
</dbReference>
<organism evidence="7 8">
    <name type="scientific">Elysia crispata</name>
    <name type="common">lettuce slug</name>
    <dbReference type="NCBI Taxonomy" id="231223"/>
    <lineage>
        <taxon>Eukaryota</taxon>
        <taxon>Metazoa</taxon>
        <taxon>Spiralia</taxon>
        <taxon>Lophotrochozoa</taxon>
        <taxon>Mollusca</taxon>
        <taxon>Gastropoda</taxon>
        <taxon>Heterobranchia</taxon>
        <taxon>Euthyneura</taxon>
        <taxon>Panpulmonata</taxon>
        <taxon>Sacoglossa</taxon>
        <taxon>Placobranchoidea</taxon>
        <taxon>Plakobranchidae</taxon>
        <taxon>Elysia</taxon>
    </lineage>
</organism>
<dbReference type="InterPro" id="IPR001236">
    <property type="entry name" value="Lactate/malate_DH_N"/>
</dbReference>
<evidence type="ECO:0000259" key="5">
    <source>
        <dbReference type="Pfam" id="PF00056"/>
    </source>
</evidence>
<dbReference type="AlphaFoldDB" id="A0AAE0YPG2"/>
<dbReference type="GO" id="GO:0006108">
    <property type="term" value="P:malate metabolic process"/>
    <property type="evidence" value="ECO:0007669"/>
    <property type="project" value="InterPro"/>
</dbReference>
<comment type="similarity">
    <text evidence="1">Belongs to the LDH/MDH superfamily. MDH type 2 family.</text>
</comment>
<comment type="caution">
    <text evidence="7">The sequence shown here is derived from an EMBL/GenBank/DDBJ whole genome shotgun (WGS) entry which is preliminary data.</text>
</comment>
<dbReference type="GO" id="GO:0016615">
    <property type="term" value="F:malate dehydrogenase activity"/>
    <property type="evidence" value="ECO:0007669"/>
    <property type="project" value="InterPro"/>
</dbReference>
<name>A0AAE0YPG2_9GAST</name>
<evidence type="ECO:0000313" key="8">
    <source>
        <dbReference type="Proteomes" id="UP001283361"/>
    </source>
</evidence>
<dbReference type="Pfam" id="PF02866">
    <property type="entry name" value="Ldh_1_C"/>
    <property type="match status" value="1"/>
</dbReference>